<sequence length="361" mass="39971">MTTENSRADALTIIEDARDGNWYEFAVNGHHGLIRVVARREDDDLDYPLGKKVRDFLLAASPVEQPATAPIVSTPADERAAFDLTDMEWLKVFERVCASIPNVFGSYVKASAAFAREAIRMSEEARAASASETGADDLTHLTDEQIEKSREAVREWWARRDALQPAPSPADERAALSTDGYFVYDPAGPHVEFYDTDAERDAAHRDAINEYRREATLDQEWPTEVVGIVSGIVTHTTDELKVDEDSYDYEPRAVRSHARAASASETGAQGAPIPAGYALVPIEPTPEIMTAIWQNERDSRRAWERAIAMVPQPPAQADARVGLTDARIARLRAAIEGECDGLHVDYHHAKAILAYLDDDRA</sequence>
<evidence type="ECO:0000313" key="2">
    <source>
        <dbReference type="Proteomes" id="UP000011235"/>
    </source>
</evidence>
<dbReference type="EMBL" id="AF543311">
    <property type="protein sequence ID" value="AAN38058.1"/>
    <property type="molecule type" value="Genomic_DNA"/>
</dbReference>
<dbReference type="KEGG" id="vg:955721"/>
<keyword evidence="2" id="KW-1185">Reference proteome</keyword>
<protein>
    <submittedName>
        <fullName evidence="1">Gp59</fullName>
    </submittedName>
</protein>
<evidence type="ECO:0000313" key="1">
    <source>
        <dbReference type="EMBL" id="AAN38058.1"/>
    </source>
</evidence>
<organism evidence="1 2">
    <name type="scientific">Burkholderia phage Bcep781</name>
    <dbReference type="NCBI Taxonomy" id="2883946"/>
    <lineage>
        <taxon>Viruses</taxon>
        <taxon>Duplodnaviria</taxon>
        <taxon>Heunggongvirae</taxon>
        <taxon>Uroviricota</taxon>
        <taxon>Caudoviricetes</taxon>
        <taxon>Naesvirus</taxon>
        <taxon>Naesvirus bcep781</taxon>
    </lineage>
</organism>
<reference evidence="1 2" key="1">
    <citation type="journal article" date="2006" name="J. Bacteriol.">
        <title>Divergence and mosaicism among virulent soil phages of the Burkholderia cepacia complex.</title>
        <authorList>
            <person name="Summer E.J."/>
            <person name="Gonzalez C.F."/>
            <person name="Bomer M."/>
            <person name="Carlile T."/>
            <person name="Embry A."/>
            <person name="Kucherka A.M."/>
            <person name="Lee J."/>
            <person name="Mebane L."/>
            <person name="Morrison W.C."/>
            <person name="Mark L."/>
            <person name="King M.D."/>
            <person name="LiPuma J.J."/>
            <person name="Vidaver A.K."/>
            <person name="Young R."/>
        </authorList>
    </citation>
    <scope>NUCLEOTIDE SEQUENCE</scope>
    <source>
        <strain evidence="2">Isolate -/United States/Beer/1978</strain>
    </source>
</reference>
<dbReference type="GeneID" id="955721"/>
<accession>Q8HAK2</accession>
<proteinExistence type="predicted"/>
<name>Q8HAK2_9CAUD</name>
<dbReference type="RefSeq" id="NP_705683.1">
    <property type="nucleotide sequence ID" value="NC_004333.2"/>
</dbReference>
<dbReference type="Proteomes" id="UP000011235">
    <property type="component" value="Segment"/>
</dbReference>
<gene>
    <name evidence="1" type="primary">Bcep781-59</name>
</gene>